<dbReference type="Proteomes" id="UP000616837">
    <property type="component" value="Unassembled WGS sequence"/>
</dbReference>
<reference evidence="1 2" key="1">
    <citation type="submission" date="2020-08" db="EMBL/GenBank/DDBJ databases">
        <title>A Genomic Blueprint of the Chicken Gut Microbiome.</title>
        <authorList>
            <person name="Gilroy R."/>
            <person name="Ravi A."/>
            <person name="Getino M."/>
            <person name="Pursley I."/>
            <person name="Horton D.L."/>
            <person name="Alikhan N.-F."/>
            <person name="Baker D."/>
            <person name="Gharbi K."/>
            <person name="Hall N."/>
            <person name="Watson M."/>
            <person name="Adriaenssens E.M."/>
            <person name="Foster-Nyarko E."/>
            <person name="Jarju S."/>
            <person name="Secka A."/>
            <person name="Antonio M."/>
            <person name="Oren A."/>
            <person name="Chaudhuri R."/>
            <person name="La Ragione R.M."/>
            <person name="Hildebrand F."/>
            <person name="Pallen M.J."/>
        </authorList>
    </citation>
    <scope>NUCLEOTIDE SEQUENCE [LARGE SCALE GENOMIC DNA]</scope>
    <source>
        <strain evidence="1 2">Sa3CUN2</strain>
    </source>
</reference>
<organism evidence="1 2">
    <name type="scientific">Limosilactobacillus avistercoris</name>
    <dbReference type="NCBI Taxonomy" id="2762243"/>
    <lineage>
        <taxon>Bacteria</taxon>
        <taxon>Bacillati</taxon>
        <taxon>Bacillota</taxon>
        <taxon>Bacilli</taxon>
        <taxon>Lactobacillales</taxon>
        <taxon>Lactobacillaceae</taxon>
        <taxon>Limosilactobacillus</taxon>
    </lineage>
</organism>
<keyword evidence="2" id="KW-1185">Reference proteome</keyword>
<gene>
    <name evidence="1" type="ORF">H9564_02420</name>
</gene>
<dbReference type="EMBL" id="JACSQW010000004">
    <property type="protein sequence ID" value="MBD7894587.1"/>
    <property type="molecule type" value="Genomic_DNA"/>
</dbReference>
<accession>A0ABR8PBA3</accession>
<comment type="caution">
    <text evidence="1">The sequence shown here is derived from an EMBL/GenBank/DDBJ whole genome shotgun (WGS) entry which is preliminary data.</text>
</comment>
<name>A0ABR8PBA3_9LACO</name>
<proteinExistence type="predicted"/>
<evidence type="ECO:0000313" key="2">
    <source>
        <dbReference type="Proteomes" id="UP000616837"/>
    </source>
</evidence>
<evidence type="ECO:0000313" key="1">
    <source>
        <dbReference type="EMBL" id="MBD7894587.1"/>
    </source>
</evidence>
<protein>
    <submittedName>
        <fullName evidence="1">Uncharacterized protein</fullName>
    </submittedName>
</protein>
<sequence>MKEENKKDACYVGKDSKHLITVSCNDKKMTVVIQSIGNIKIYRLDLF</sequence>
<dbReference type="RefSeq" id="WP_191683959.1">
    <property type="nucleotide sequence ID" value="NZ_JACSQW010000004.1"/>
</dbReference>